<dbReference type="AlphaFoldDB" id="T0ZUW6"/>
<comment type="caution">
    <text evidence="2">The sequence shown here is derived from an EMBL/GenBank/DDBJ whole genome shotgun (WGS) entry which is preliminary data.</text>
</comment>
<sequence>NGTGYFTVAFQVTDVQGHTSSASLTVLVRPDLFSSILLGSSWAQPDAGAPVNLTLSFQGGVGPFTYGWILGDGNGTYTSVPWFVHAYGRVGTYLATVVIRDSLGGTGSASLHITVVAGLAVPCAPTANSTIIWAGEAVSLSLECVAGGTQPYGYAWAFGDGGRSSAGGSATHAFASAGNYSVVVLVNDSGGSSVRSTALSLRVLAIGEVTPYIQSVAWHSAANITNGDAREIRINLYVQAVSAFGTVTGVRVAASLAGLASAPWQPLNGAYLWLNVTAANDTPTIYLQVENSLTRVSAVSSFSHSFASLFPSAGTGGGLS</sequence>
<dbReference type="InterPro" id="IPR013783">
    <property type="entry name" value="Ig-like_fold"/>
</dbReference>
<dbReference type="SMART" id="SM00089">
    <property type="entry name" value="PKD"/>
    <property type="match status" value="2"/>
</dbReference>
<dbReference type="Pfam" id="PF00801">
    <property type="entry name" value="PKD"/>
    <property type="match status" value="1"/>
</dbReference>
<gene>
    <name evidence="2" type="ORF">B1B_10744</name>
</gene>
<evidence type="ECO:0000259" key="1">
    <source>
        <dbReference type="PROSITE" id="PS50093"/>
    </source>
</evidence>
<dbReference type="InterPro" id="IPR022409">
    <property type="entry name" value="PKD/Chitinase_dom"/>
</dbReference>
<protein>
    <submittedName>
        <fullName evidence="2">Cell surface protein</fullName>
    </submittedName>
</protein>
<feature type="domain" description="PKD" evidence="1">
    <location>
        <begin position="151"/>
        <end position="208"/>
    </location>
</feature>
<evidence type="ECO:0000313" key="2">
    <source>
        <dbReference type="EMBL" id="EQD52051.1"/>
    </source>
</evidence>
<reference evidence="2" key="1">
    <citation type="submission" date="2013-08" db="EMBL/GenBank/DDBJ databases">
        <authorList>
            <person name="Mendez C."/>
            <person name="Richter M."/>
            <person name="Ferrer M."/>
            <person name="Sanchez J."/>
        </authorList>
    </citation>
    <scope>NUCLEOTIDE SEQUENCE</scope>
</reference>
<name>T0ZUW6_9ZZZZ</name>
<feature type="non-terminal residue" evidence="2">
    <location>
        <position position="1"/>
    </location>
</feature>
<accession>T0ZUW6</accession>
<feature type="domain" description="PKD" evidence="1">
    <location>
        <begin position="63"/>
        <end position="115"/>
    </location>
</feature>
<dbReference type="EMBL" id="AUZY01006978">
    <property type="protein sequence ID" value="EQD52051.1"/>
    <property type="molecule type" value="Genomic_DNA"/>
</dbReference>
<feature type="non-terminal residue" evidence="2">
    <location>
        <position position="320"/>
    </location>
</feature>
<organism evidence="2">
    <name type="scientific">mine drainage metagenome</name>
    <dbReference type="NCBI Taxonomy" id="410659"/>
    <lineage>
        <taxon>unclassified sequences</taxon>
        <taxon>metagenomes</taxon>
        <taxon>ecological metagenomes</taxon>
    </lineage>
</organism>
<dbReference type="Pfam" id="PF18911">
    <property type="entry name" value="PKD_4"/>
    <property type="match status" value="1"/>
</dbReference>
<dbReference type="PROSITE" id="PS50093">
    <property type="entry name" value="PKD"/>
    <property type="match status" value="2"/>
</dbReference>
<dbReference type="InterPro" id="IPR000601">
    <property type="entry name" value="PKD_dom"/>
</dbReference>
<reference evidence="2" key="2">
    <citation type="journal article" date="2014" name="ISME J.">
        <title>Microbial stratification in low pH oxic and suboxic macroscopic growths along an acid mine drainage.</title>
        <authorList>
            <person name="Mendez-Garcia C."/>
            <person name="Mesa V."/>
            <person name="Sprenger R.R."/>
            <person name="Richter M."/>
            <person name="Diez M.S."/>
            <person name="Solano J."/>
            <person name="Bargiela R."/>
            <person name="Golyshina O.V."/>
            <person name="Manteca A."/>
            <person name="Ramos J.L."/>
            <person name="Gallego J.R."/>
            <person name="Llorente I."/>
            <person name="Martins Dos Santos V.A."/>
            <person name="Jensen O.N."/>
            <person name="Pelaez A.I."/>
            <person name="Sanchez J."/>
            <person name="Ferrer M."/>
        </authorList>
    </citation>
    <scope>NUCLEOTIDE SEQUENCE</scope>
</reference>
<dbReference type="Gene3D" id="2.60.40.10">
    <property type="entry name" value="Immunoglobulins"/>
    <property type="match status" value="2"/>
</dbReference>
<dbReference type="InterPro" id="IPR035986">
    <property type="entry name" value="PKD_dom_sf"/>
</dbReference>
<proteinExistence type="predicted"/>
<dbReference type="CDD" id="cd00146">
    <property type="entry name" value="PKD"/>
    <property type="match status" value="2"/>
</dbReference>
<dbReference type="SUPFAM" id="SSF49299">
    <property type="entry name" value="PKD domain"/>
    <property type="match status" value="2"/>
</dbReference>